<dbReference type="PROSITE" id="PS00678">
    <property type="entry name" value="WD_REPEATS_1"/>
    <property type="match status" value="8"/>
</dbReference>
<feature type="domain" description="NB-ARC" evidence="4">
    <location>
        <begin position="131"/>
        <end position="230"/>
    </location>
</feature>
<feature type="repeat" description="WD" evidence="3">
    <location>
        <begin position="966"/>
        <end position="1007"/>
    </location>
</feature>
<dbReference type="GO" id="GO:0043531">
    <property type="term" value="F:ADP binding"/>
    <property type="evidence" value="ECO:0007669"/>
    <property type="project" value="InterPro"/>
</dbReference>
<sequence>MELPKQRRRRGVILSHPGFQKLQEARHQAEILENDGARFTLEELSDRTQLAPFTVSKILARVEGVDKQSLNYFFRAFSLELTPSDYVRAGIEEGSRKRENLNTETKKTIKNLVDWGEAVDVSIFFGRIDELSKLKYWIINDRCRLVTLLGMGGMGKTSLSVKLAQQIQEQFEFVVWRSLRNSPPLGELLKNLLQFFASGQPINLSENLQVLISQFMAHLRSHRCLVILDNAESVLDSGEQSGHYQPGYEDYGQLLNQIGETTHQSCVLLTSREKVPEVAALEGENLPVRSWQLTGLSAIAALELVRTKNFFCGSDIDWQNLIQHYAGNPLALKIIATTIQELFNGNSADFFAHGSTVFGSIYDLLNQQFHRLSSLEKDLIYWLAINREAITLAELCADLVLPVSSIKLLEALESLNRRSLIEKKTIPETAVHFTLQPAVMEYVTDQFIQQVCAEILGKPVINSPLFNSHALIKATTKDYLRVVQTKLILQPVIERLLQKLRTKQAIVTRLTQILHTLKQSSPYTEPEPGYTAGNILNLLCHLQIDLTGYDFSYLTIWQAYLQDTPLKKVNFAHTDLSKSVFAKTFSTVISVAFSPDGKTLATGHFDGYFRLWDVAGGQQLIAYQGHVGLIWSIVFSPDGNILVTGGQDEKIKLWNVTTGQCEKTLEDHQSGVVCVIFTRDGNTLISSSHDSSIRLWNLSLGECTQILQGHSSRVWSIAFNLQGDILISGSEDHTIKLWDLATGSCIKTLSGHTDWLKSIAFSSSGILASGSLDRTIRLWDINSGNCIGVLTGHLNGILAIAFVKDGSILASCSIDGTIRLWDITTQKCLKTLQGHTNSIDAIAVNSQGTLIASGADDFSLRLWDVTSGECLRTFKGRNNWVKTIACSPILPSASPQSKMLPMIVSGNEDRTVRLWTAEGECRVLSGHTDLIFAVDFTLDGSTIASGSADQTIRLWDVATNQCTKVLQGHTGMVTGVAFSPNGRLLASSSYDNNSRLWDALTGQLLDTFPVHLGMSVAFSPDGTKLAFGSFNNTVNIWDIATRQCYQTFTGHRNWVWWIAFSPDGRTFATGGSVEGIIRLWNIETGKCLHILQAHRDMLWAIAFNPDGTILASSSSDGTIKLWDIAEGRCIATLEGHNTWVMCIAFSPDGNILIAGGGYAAIKFWDMQTKKCITTLKAEQMYEKMNIFGVTSLTEAQKSNLLTLGAVDILVSR</sequence>
<evidence type="ECO:0000256" key="3">
    <source>
        <dbReference type="PROSITE-ProRule" id="PRU00221"/>
    </source>
</evidence>
<name>A0A8J7L2P7_9CYAN</name>
<accession>A0A8J7L2P7</accession>
<dbReference type="PANTHER" id="PTHR19879">
    <property type="entry name" value="TRANSCRIPTION INITIATION FACTOR TFIID"/>
    <property type="match status" value="1"/>
</dbReference>
<protein>
    <recommendedName>
        <fullName evidence="4">NB-ARC domain-containing protein</fullName>
    </recommendedName>
</protein>
<feature type="repeat" description="WD" evidence="3">
    <location>
        <begin position="790"/>
        <end position="831"/>
    </location>
</feature>
<dbReference type="RefSeq" id="WP_214438233.1">
    <property type="nucleotide sequence ID" value="NZ_JAECZB010000008.1"/>
</dbReference>
<dbReference type="SMART" id="SM00320">
    <property type="entry name" value="WD40"/>
    <property type="match status" value="14"/>
</dbReference>
<dbReference type="SUPFAM" id="SSF52540">
    <property type="entry name" value="P-loop containing nucleoside triphosphate hydrolases"/>
    <property type="match status" value="1"/>
</dbReference>
<feature type="repeat" description="WD" evidence="3">
    <location>
        <begin position="1048"/>
        <end position="1090"/>
    </location>
</feature>
<organism evidence="5 6">
    <name type="scientific">Atlanticothrix silvestris CENA357</name>
    <dbReference type="NCBI Taxonomy" id="1725252"/>
    <lineage>
        <taxon>Bacteria</taxon>
        <taxon>Bacillati</taxon>
        <taxon>Cyanobacteriota</taxon>
        <taxon>Cyanophyceae</taxon>
        <taxon>Nostocales</taxon>
        <taxon>Nodulariaceae</taxon>
        <taxon>Atlanticothrix</taxon>
        <taxon>Atlanticothrix silvestris</taxon>
    </lineage>
</organism>
<dbReference type="EMBL" id="JAECZB010000008">
    <property type="protein sequence ID" value="MBH8551912.1"/>
    <property type="molecule type" value="Genomic_DNA"/>
</dbReference>
<proteinExistence type="predicted"/>
<dbReference type="PROSITE" id="PS50082">
    <property type="entry name" value="WD_REPEATS_2"/>
    <property type="match status" value="13"/>
</dbReference>
<dbReference type="Pfam" id="PF00400">
    <property type="entry name" value="WD40"/>
    <property type="match status" value="14"/>
</dbReference>
<evidence type="ECO:0000256" key="2">
    <source>
        <dbReference type="ARBA" id="ARBA00022737"/>
    </source>
</evidence>
<feature type="repeat" description="WD" evidence="3">
    <location>
        <begin position="749"/>
        <end position="789"/>
    </location>
</feature>
<feature type="repeat" description="WD" evidence="3">
    <location>
        <begin position="1015"/>
        <end position="1047"/>
    </location>
</feature>
<dbReference type="InterPro" id="IPR019775">
    <property type="entry name" value="WD40_repeat_CS"/>
</dbReference>
<dbReference type="PROSITE" id="PS50294">
    <property type="entry name" value="WD_REPEATS_REGION"/>
    <property type="match status" value="12"/>
</dbReference>
<feature type="repeat" description="WD" evidence="3">
    <location>
        <begin position="832"/>
        <end position="873"/>
    </location>
</feature>
<dbReference type="Proteomes" id="UP000599391">
    <property type="component" value="Unassembled WGS sequence"/>
</dbReference>
<dbReference type="InterPro" id="IPR036322">
    <property type="entry name" value="WD40_repeat_dom_sf"/>
</dbReference>
<dbReference type="PRINTS" id="PR00364">
    <property type="entry name" value="DISEASERSIST"/>
</dbReference>
<evidence type="ECO:0000259" key="4">
    <source>
        <dbReference type="Pfam" id="PF00931"/>
    </source>
</evidence>
<dbReference type="PRINTS" id="PR00320">
    <property type="entry name" value="GPROTEINBRPT"/>
</dbReference>
<dbReference type="CDD" id="cd00200">
    <property type="entry name" value="WD40"/>
    <property type="match status" value="2"/>
</dbReference>
<feature type="repeat" description="WD" evidence="3">
    <location>
        <begin position="581"/>
        <end position="622"/>
    </location>
</feature>
<evidence type="ECO:0000256" key="1">
    <source>
        <dbReference type="ARBA" id="ARBA00022574"/>
    </source>
</evidence>
<keyword evidence="2" id="KW-0677">Repeat</keyword>
<dbReference type="AlphaFoldDB" id="A0A8J7L2P7"/>
<dbReference type="SUPFAM" id="SSF50978">
    <property type="entry name" value="WD40 repeat-like"/>
    <property type="match status" value="2"/>
</dbReference>
<reference evidence="5 6" key="1">
    <citation type="journal article" date="2021" name="Int. J. Syst. Evol. Microbiol.">
        <title>Amazonocrinis nigriterrae gen. nov., sp. nov., Atlanticothrix silvestris gen. nov., sp. nov. and Dendronalium phyllosphericum gen. nov., sp. nov., nostocacean cyanobacteria from Brazilian environments.</title>
        <authorList>
            <person name="Alvarenga D.O."/>
            <person name="Andreote A.P.D."/>
            <person name="Branco L.H.Z."/>
            <person name="Delbaje E."/>
            <person name="Cruz R.B."/>
            <person name="Varani A.M."/>
            <person name="Fiore M.F."/>
        </authorList>
    </citation>
    <scope>NUCLEOTIDE SEQUENCE [LARGE SCALE GENOMIC DNA]</scope>
    <source>
        <strain evidence="5 6">CENA357</strain>
    </source>
</reference>
<keyword evidence="1 3" id="KW-0853">WD repeat</keyword>
<evidence type="ECO:0000313" key="6">
    <source>
        <dbReference type="Proteomes" id="UP000599391"/>
    </source>
</evidence>
<dbReference type="PANTHER" id="PTHR19879:SF9">
    <property type="entry name" value="TRANSCRIPTION INITIATION FACTOR TFIID SUBUNIT 5"/>
    <property type="match status" value="1"/>
</dbReference>
<feature type="repeat" description="WD" evidence="3">
    <location>
        <begin position="1091"/>
        <end position="1132"/>
    </location>
</feature>
<feature type="repeat" description="WD" evidence="3">
    <location>
        <begin position="623"/>
        <end position="664"/>
    </location>
</feature>
<keyword evidence="6" id="KW-1185">Reference proteome</keyword>
<feature type="repeat" description="WD" evidence="3">
    <location>
        <begin position="924"/>
        <end position="965"/>
    </location>
</feature>
<feature type="repeat" description="WD" evidence="3">
    <location>
        <begin position="665"/>
        <end position="706"/>
    </location>
</feature>
<dbReference type="InterPro" id="IPR027417">
    <property type="entry name" value="P-loop_NTPase"/>
</dbReference>
<gene>
    <name evidence="5" type="ORF">I8751_05870</name>
</gene>
<dbReference type="InterPro" id="IPR001680">
    <property type="entry name" value="WD40_rpt"/>
</dbReference>
<dbReference type="InterPro" id="IPR015943">
    <property type="entry name" value="WD40/YVTN_repeat-like_dom_sf"/>
</dbReference>
<dbReference type="Gene3D" id="3.40.50.300">
    <property type="entry name" value="P-loop containing nucleotide triphosphate hydrolases"/>
    <property type="match status" value="1"/>
</dbReference>
<dbReference type="Pfam" id="PF00931">
    <property type="entry name" value="NB-ARC"/>
    <property type="match status" value="1"/>
</dbReference>
<evidence type="ECO:0000313" key="5">
    <source>
        <dbReference type="EMBL" id="MBH8551912.1"/>
    </source>
</evidence>
<feature type="repeat" description="WD" evidence="3">
    <location>
        <begin position="1133"/>
        <end position="1174"/>
    </location>
</feature>
<comment type="caution">
    <text evidence="5">The sequence shown here is derived from an EMBL/GenBank/DDBJ whole genome shotgun (WGS) entry which is preliminary data.</text>
</comment>
<dbReference type="Gene3D" id="2.130.10.10">
    <property type="entry name" value="YVTN repeat-like/Quinoprotein amine dehydrogenase"/>
    <property type="match status" value="6"/>
</dbReference>
<dbReference type="InterPro" id="IPR002182">
    <property type="entry name" value="NB-ARC"/>
</dbReference>
<dbReference type="InterPro" id="IPR020472">
    <property type="entry name" value="WD40_PAC1"/>
</dbReference>
<feature type="repeat" description="WD" evidence="3">
    <location>
        <begin position="707"/>
        <end position="748"/>
    </location>
</feature>